<accession>A0A371K610</accession>
<name>A0A371K610_9GAMM</name>
<gene>
    <name evidence="1" type="ORF">DX914_09505</name>
</gene>
<reference evidence="1 2" key="1">
    <citation type="submission" date="2018-08" db="EMBL/GenBank/DDBJ databases">
        <title>Lysobacter sp. zong2l5, whole genome shotgun sequence.</title>
        <authorList>
            <person name="Zhang X."/>
            <person name="Feng G."/>
            <person name="Zhu H."/>
        </authorList>
    </citation>
    <scope>NUCLEOTIDE SEQUENCE [LARGE SCALE GENOMIC DNA]</scope>
    <source>
        <strain evidence="2">zong2l5</strain>
    </source>
</reference>
<protein>
    <submittedName>
        <fullName evidence="1">Uncharacterized protein</fullName>
    </submittedName>
</protein>
<evidence type="ECO:0000313" key="2">
    <source>
        <dbReference type="Proteomes" id="UP000264492"/>
    </source>
</evidence>
<evidence type="ECO:0000313" key="1">
    <source>
        <dbReference type="EMBL" id="RDZ29300.1"/>
    </source>
</evidence>
<proteinExistence type="predicted"/>
<organism evidence="1 2">
    <name type="scientific">Lysobacter silvisoli</name>
    <dbReference type="NCBI Taxonomy" id="2293254"/>
    <lineage>
        <taxon>Bacteria</taxon>
        <taxon>Pseudomonadati</taxon>
        <taxon>Pseudomonadota</taxon>
        <taxon>Gammaproteobacteria</taxon>
        <taxon>Lysobacterales</taxon>
        <taxon>Lysobacteraceae</taxon>
        <taxon>Lysobacter</taxon>
    </lineage>
</organism>
<dbReference type="Proteomes" id="UP000264492">
    <property type="component" value="Unassembled WGS sequence"/>
</dbReference>
<keyword evidence="2" id="KW-1185">Reference proteome</keyword>
<comment type="caution">
    <text evidence="1">The sequence shown here is derived from an EMBL/GenBank/DDBJ whole genome shotgun (WGS) entry which is preliminary data.</text>
</comment>
<sequence>MHAGLGAARAGHQHLVRTPRGRALRAPRLHPHQRTEHGFAAGSAGLTGGPLRSDDMAVTDPLPPAIDYTNKDYASLRRAMLDLARLRLPEWTDHTPSDLGVVLTDMVAYVGDVILYYQDRIASELFPGTARERRSVLQLLRLIGYEPTPPLPARADLLLTFSVPVGPAVIVIPSGAQFIATQPSDDPATFEYLGPALSLDLHSDQVLPGLAAGQAQFVLPVSHSRSLPPTLLGSSSGEPNQSFRLPHKPPILESLVVEVDEGAGWVRWDRRDNFLYSTGPDGRTLLSTRDSRDYVCQFDENDACSILFGDNVFGRVPPRGTNNVRATCRVGGGVRANVPANTITRAVTALPNLLSVNNPAPAAGGSAAESSETAVRNGPMVYRSGRRAVTPDDCVALAYRAGGVAKARARSRNWNQIDLIVAPQGDSWRPVPEALRTALLAYFEDKRMAGTQLRVLDASPAPVSIAMSVRYDARYQPDPLRQQISDTVARYLAYDAVDFGQALYPSDLFALIEAIPGVLSLDIYRFNRADQPASTLDEDLRRHDLPSMAELPDFIRNALLTRSAVASRVDVGPYELPVLSQFDISLQVG</sequence>
<dbReference type="EMBL" id="QTSU01000001">
    <property type="protein sequence ID" value="RDZ29300.1"/>
    <property type="molecule type" value="Genomic_DNA"/>
</dbReference>
<dbReference type="AlphaFoldDB" id="A0A371K610"/>